<dbReference type="FunFam" id="3.40.50.720:FF:000084">
    <property type="entry name" value="Short-chain dehydrogenase reductase"/>
    <property type="match status" value="1"/>
</dbReference>
<evidence type="ECO:0000256" key="2">
    <source>
        <dbReference type="ARBA" id="ARBA00023002"/>
    </source>
</evidence>
<sequence length="257" mass="26814">MESSEIVAGRYAGRSVLITGGANGLGFASAERLGREGAALGIMDLDEAAIERSVARLREQGIEAHGYLADVSDEAQHRGAVADFQAATGRVDAIVMMAAIFPEVPFDELSLDTWRQVNAVNLDGAFIGAQAVLPIMREQGFGRIVTIASETFLIGFGPLASYIASKAGVIGLTRVLAREGGAHGITANCILPGLIGSEQNLARPNIDDTFDMIVPTQCIPRRGEPGDIAEAVAYLASPAASFITGQSIAVGGGDRFL</sequence>
<name>A0A6J7HCS4_9ZZZZ</name>
<dbReference type="PRINTS" id="PR00081">
    <property type="entry name" value="GDHRDH"/>
</dbReference>
<dbReference type="InterPro" id="IPR002347">
    <property type="entry name" value="SDR_fam"/>
</dbReference>
<evidence type="ECO:0000256" key="1">
    <source>
        <dbReference type="ARBA" id="ARBA00006484"/>
    </source>
</evidence>
<dbReference type="EMBL" id="CAFBMX010000001">
    <property type="protein sequence ID" value="CAB4916676.1"/>
    <property type="molecule type" value="Genomic_DNA"/>
</dbReference>
<protein>
    <submittedName>
        <fullName evidence="3">Unannotated protein</fullName>
    </submittedName>
</protein>
<reference evidence="3" key="1">
    <citation type="submission" date="2020-05" db="EMBL/GenBank/DDBJ databases">
        <authorList>
            <person name="Chiriac C."/>
            <person name="Salcher M."/>
            <person name="Ghai R."/>
            <person name="Kavagutti S V."/>
        </authorList>
    </citation>
    <scope>NUCLEOTIDE SEQUENCE</scope>
</reference>
<proteinExistence type="inferred from homology"/>
<dbReference type="Pfam" id="PF13561">
    <property type="entry name" value="adh_short_C2"/>
    <property type="match status" value="1"/>
</dbReference>
<dbReference type="Gene3D" id="3.40.50.720">
    <property type="entry name" value="NAD(P)-binding Rossmann-like Domain"/>
    <property type="match status" value="1"/>
</dbReference>
<dbReference type="SUPFAM" id="SSF51735">
    <property type="entry name" value="NAD(P)-binding Rossmann-fold domains"/>
    <property type="match status" value="1"/>
</dbReference>
<dbReference type="PANTHER" id="PTHR24321">
    <property type="entry name" value="DEHYDROGENASES, SHORT CHAIN"/>
    <property type="match status" value="1"/>
</dbReference>
<dbReference type="InterPro" id="IPR036291">
    <property type="entry name" value="NAD(P)-bd_dom_sf"/>
</dbReference>
<organism evidence="3">
    <name type="scientific">freshwater metagenome</name>
    <dbReference type="NCBI Taxonomy" id="449393"/>
    <lineage>
        <taxon>unclassified sequences</taxon>
        <taxon>metagenomes</taxon>
        <taxon>ecological metagenomes</taxon>
    </lineage>
</organism>
<dbReference type="AlphaFoldDB" id="A0A6J7HCS4"/>
<evidence type="ECO:0000313" key="3">
    <source>
        <dbReference type="EMBL" id="CAB4916676.1"/>
    </source>
</evidence>
<dbReference type="PRINTS" id="PR00080">
    <property type="entry name" value="SDRFAMILY"/>
</dbReference>
<gene>
    <name evidence="3" type="ORF">UFOPK3674_00287</name>
</gene>
<dbReference type="PANTHER" id="PTHR24321:SF8">
    <property type="entry name" value="ESTRADIOL 17-BETA-DEHYDROGENASE 8-RELATED"/>
    <property type="match status" value="1"/>
</dbReference>
<dbReference type="GO" id="GO:0016491">
    <property type="term" value="F:oxidoreductase activity"/>
    <property type="evidence" value="ECO:0007669"/>
    <property type="project" value="UniProtKB-KW"/>
</dbReference>
<keyword evidence="2" id="KW-0560">Oxidoreductase</keyword>
<comment type="similarity">
    <text evidence="1">Belongs to the short-chain dehydrogenases/reductases (SDR) family.</text>
</comment>
<accession>A0A6J7HCS4</accession>